<feature type="coiled-coil region" evidence="2">
    <location>
        <begin position="303"/>
        <end position="340"/>
    </location>
</feature>
<gene>
    <name evidence="4" type="primary">Contig7316.g7815</name>
    <name evidence="4" type="ORF">STYLEM_3684</name>
</gene>
<dbReference type="EMBL" id="CCKQ01003570">
    <property type="protein sequence ID" value="CDW74702.1"/>
    <property type="molecule type" value="Genomic_DNA"/>
</dbReference>
<reference evidence="4 5" key="1">
    <citation type="submission" date="2014-06" db="EMBL/GenBank/DDBJ databases">
        <authorList>
            <person name="Swart Estienne"/>
        </authorList>
    </citation>
    <scope>NUCLEOTIDE SEQUENCE [LARGE SCALE GENOMIC DNA]</scope>
    <source>
        <strain evidence="4 5">130c</strain>
    </source>
</reference>
<accession>A0A077ZYL0</accession>
<feature type="compositionally biased region" description="Basic and acidic residues" evidence="3">
    <location>
        <begin position="19"/>
        <end position="43"/>
    </location>
</feature>
<evidence type="ECO:0000256" key="2">
    <source>
        <dbReference type="SAM" id="Coils"/>
    </source>
</evidence>
<evidence type="ECO:0000256" key="3">
    <source>
        <dbReference type="SAM" id="MobiDB-lite"/>
    </source>
</evidence>
<dbReference type="GO" id="GO:0019905">
    <property type="term" value="F:syntaxin binding"/>
    <property type="evidence" value="ECO:0007669"/>
    <property type="project" value="InterPro"/>
</dbReference>
<feature type="compositionally biased region" description="Polar residues" evidence="3">
    <location>
        <begin position="424"/>
        <end position="434"/>
    </location>
</feature>
<proteinExistence type="inferred from homology"/>
<keyword evidence="2" id="KW-0175">Coiled coil</keyword>
<dbReference type="InterPro" id="IPR026183">
    <property type="entry name" value="Taxilin_fam"/>
</dbReference>
<organism evidence="4 5">
    <name type="scientific">Stylonychia lemnae</name>
    <name type="common">Ciliate</name>
    <dbReference type="NCBI Taxonomy" id="5949"/>
    <lineage>
        <taxon>Eukaryota</taxon>
        <taxon>Sar</taxon>
        <taxon>Alveolata</taxon>
        <taxon>Ciliophora</taxon>
        <taxon>Intramacronucleata</taxon>
        <taxon>Spirotrichea</taxon>
        <taxon>Stichotrichia</taxon>
        <taxon>Sporadotrichida</taxon>
        <taxon>Oxytrichidae</taxon>
        <taxon>Stylonychinae</taxon>
        <taxon>Stylonychia</taxon>
    </lineage>
</organism>
<dbReference type="OMA" id="NQIANTE"/>
<feature type="region of interest" description="Disordered" evidence="3">
    <location>
        <begin position="1"/>
        <end position="61"/>
    </location>
</feature>
<evidence type="ECO:0000256" key="1">
    <source>
        <dbReference type="ARBA" id="ARBA00009550"/>
    </source>
</evidence>
<feature type="region of interest" description="Disordered" evidence="3">
    <location>
        <begin position="414"/>
        <end position="434"/>
    </location>
</feature>
<dbReference type="AlphaFoldDB" id="A0A077ZYL0"/>
<evidence type="ECO:0000313" key="5">
    <source>
        <dbReference type="Proteomes" id="UP000039865"/>
    </source>
</evidence>
<dbReference type="InParanoid" id="A0A077ZYL0"/>
<keyword evidence="5" id="KW-1185">Reference proteome</keyword>
<dbReference type="Proteomes" id="UP000039865">
    <property type="component" value="Unassembled WGS sequence"/>
</dbReference>
<dbReference type="Pfam" id="PF09728">
    <property type="entry name" value="Taxilin"/>
    <property type="match status" value="1"/>
</dbReference>
<comment type="similarity">
    <text evidence="1">Belongs to the taxilin family.</text>
</comment>
<protein>
    <submittedName>
        <fullName evidence="4">Uncharacterized protein</fullName>
    </submittedName>
</protein>
<evidence type="ECO:0000313" key="4">
    <source>
        <dbReference type="EMBL" id="CDW74702.1"/>
    </source>
</evidence>
<feature type="coiled-coil region" evidence="2">
    <location>
        <begin position="206"/>
        <end position="244"/>
    </location>
</feature>
<name>A0A077ZYL0_STYLE</name>
<sequence length="434" mass="50855">MGKNKKSKQSGQNQAKKQKKEEEKKHSHDASCGDDHDHDHNHEQEEEVNEGPQLTPQEKAQQYKDMQLQIYNNFLKDFQDDEKTLLIEPAHHFAEKLRDNEKREKEEFKKVEKILKKDAGEIEELYQNVSAQSSNVNQLKAFRDRIAKTITEITKQQKSNAKQQQICSNQDQLVNKMKSEIQSSMNKKNMLANLCNGLLDKNYDLYMKHEQMLEDEKKQRQGLASQFQEQMSEVTKELEQQKQARGQELKENQEIRSKIQKAITDYKVKEEDYRSKMESHGKIIQEIEKKLKHTIDGSINKTVKEAEQEKTKFQKSCNNVAELSNKINDFMQKFDKIKDEMSENGKKFEHYQMSVETKKLEMQAVETEIQNILLSEQKIHKFMKEGEEEKKRLSAQIDALRNLKDALLVQLNNLEDQQSEKENSANITNSTATE</sequence>